<protein>
    <submittedName>
        <fullName evidence="1">Uncharacterized protein</fullName>
    </submittedName>
</protein>
<evidence type="ECO:0000313" key="2">
    <source>
        <dbReference type="Proteomes" id="UP000035579"/>
    </source>
</evidence>
<evidence type="ECO:0000313" key="1">
    <source>
        <dbReference type="EMBL" id="AKJ00816.1"/>
    </source>
</evidence>
<dbReference type="KEGG" id="age:AA314_02442"/>
<dbReference type="EMBL" id="CP011509">
    <property type="protein sequence ID" value="AKJ00816.1"/>
    <property type="molecule type" value="Genomic_DNA"/>
</dbReference>
<proteinExistence type="predicted"/>
<dbReference type="Proteomes" id="UP000035579">
    <property type="component" value="Chromosome"/>
</dbReference>
<name>A0AAC8Q5C0_9BACT</name>
<gene>
    <name evidence="1" type="ORF">AA314_02442</name>
</gene>
<organism evidence="1 2">
    <name type="scientific">Archangium gephyra</name>
    <dbReference type="NCBI Taxonomy" id="48"/>
    <lineage>
        <taxon>Bacteria</taxon>
        <taxon>Pseudomonadati</taxon>
        <taxon>Myxococcota</taxon>
        <taxon>Myxococcia</taxon>
        <taxon>Myxococcales</taxon>
        <taxon>Cystobacterineae</taxon>
        <taxon>Archangiaceae</taxon>
        <taxon>Archangium</taxon>
    </lineage>
</organism>
<sequence>MGMGQGLVGQPAIEEIHQDLVRQAIGCTRPVVVGAGWMHRVERLRRFRGLEDALGRPLMA</sequence>
<reference evidence="1 2" key="1">
    <citation type="submission" date="2015-05" db="EMBL/GenBank/DDBJ databases">
        <title>Genome assembly of Archangium gephyra DSM 2261.</title>
        <authorList>
            <person name="Sharma G."/>
            <person name="Subramanian S."/>
        </authorList>
    </citation>
    <scope>NUCLEOTIDE SEQUENCE [LARGE SCALE GENOMIC DNA]</scope>
    <source>
        <strain evidence="1 2">DSM 2261</strain>
    </source>
</reference>
<accession>A0AAC8Q5C0</accession>
<dbReference type="AlphaFoldDB" id="A0AAC8Q5C0"/>